<evidence type="ECO:0008006" key="3">
    <source>
        <dbReference type="Google" id="ProtNLM"/>
    </source>
</evidence>
<reference evidence="2" key="1">
    <citation type="journal article" date="2014" name="Science">
        <title>Nonhuman genetics. Genomic basis for the convergent evolution of electric organs.</title>
        <authorList>
            <person name="Gallant J.R."/>
            <person name="Traeger L.L."/>
            <person name="Volkening J.D."/>
            <person name="Moffett H."/>
            <person name="Chen P.H."/>
            <person name="Novina C.D."/>
            <person name="Phillips G.N.Jr."/>
            <person name="Anand R."/>
            <person name="Wells G.B."/>
            <person name="Pinch M."/>
            <person name="Guth R."/>
            <person name="Unguez G.A."/>
            <person name="Albert J.S."/>
            <person name="Zakon H.H."/>
            <person name="Samanta M.P."/>
            <person name="Sussman M.R."/>
        </authorList>
    </citation>
    <scope>NUCLEOTIDE SEQUENCE [LARGE SCALE GENOMIC DNA]</scope>
</reference>
<dbReference type="Ensembl" id="ENSEEET00000012706.2">
    <property type="protein sequence ID" value="ENSEEEP00000012559.1"/>
    <property type="gene ID" value="ENSEEEG00000006276.2"/>
</dbReference>
<reference evidence="1" key="3">
    <citation type="submission" date="2020-05" db="EMBL/GenBank/DDBJ databases">
        <title>Electrophorus electricus (electric eel) genome, fEleEle1, primary haplotype.</title>
        <authorList>
            <person name="Myers G."/>
            <person name="Meyer A."/>
            <person name="Fedrigo O."/>
            <person name="Formenti G."/>
            <person name="Rhie A."/>
            <person name="Tracey A."/>
            <person name="Sims Y."/>
            <person name="Jarvis E.D."/>
        </authorList>
    </citation>
    <scope>NUCLEOTIDE SEQUENCE [LARGE SCALE GENOMIC DNA]</scope>
</reference>
<sequence>MVHGTVLCWYISVAEILIHVIVMCKVAELRVVCLPASTGLVVRSTCVTTITPPGTSQHFNHSNHPSSVWWNIGVQLKPYSKRVWCIVCVLQPKPENAITVAVSSRVLFNMDTEQQISQQKGMEAYLKYQMEHEVEPFVPGPAFPFVKALEAVNTQLRVLYPGSEELFDVVLMTNNHATVGIRLINSINHHKLSVERFCMTGGNSPIGYLKAYHTNLYLSANSTKVIEALEEGIAAATIFRPEKAVEVSETQLRVAFDGDAVLFSDESERIFKTQGLDKFFEHEKTHENRPLDHGPLKGFLESLGKLQKKFYAKDQRMECPIRTYLVTARSAASSGTRALKTLRSWGLETDEALFLAGAPKGPMLAKIKPHIFFDDQMFHIEGAAELGTVAAHVPYGIAKTLSPKQAKDTKQSTSFTK</sequence>
<dbReference type="GeneTree" id="ENSGT00390000017767"/>
<reference evidence="1" key="5">
    <citation type="submission" date="2025-09" db="UniProtKB">
        <authorList>
            <consortium name="Ensembl"/>
        </authorList>
    </citation>
    <scope>IDENTIFICATION</scope>
</reference>
<accession>A0A4W4ENJ3</accession>
<reference evidence="2" key="2">
    <citation type="journal article" date="2017" name="Sci. Adv.">
        <title>A tail of two voltages: Proteomic comparison of the three electric organs of the electric eel.</title>
        <authorList>
            <person name="Traeger L.L."/>
            <person name="Sabat G."/>
            <person name="Barrett-Wilt G.A."/>
            <person name="Wells G.B."/>
            <person name="Sussman M.R."/>
        </authorList>
    </citation>
    <scope>NUCLEOTIDE SEQUENCE [LARGE SCALE GENOMIC DNA]</scope>
</reference>
<organism evidence="1 2">
    <name type="scientific">Electrophorus electricus</name>
    <name type="common">Electric eel</name>
    <name type="synonym">Gymnotus electricus</name>
    <dbReference type="NCBI Taxonomy" id="8005"/>
    <lineage>
        <taxon>Eukaryota</taxon>
        <taxon>Metazoa</taxon>
        <taxon>Chordata</taxon>
        <taxon>Craniata</taxon>
        <taxon>Vertebrata</taxon>
        <taxon>Euteleostomi</taxon>
        <taxon>Actinopterygii</taxon>
        <taxon>Neopterygii</taxon>
        <taxon>Teleostei</taxon>
        <taxon>Ostariophysi</taxon>
        <taxon>Gymnotiformes</taxon>
        <taxon>Gymnotoidei</taxon>
        <taxon>Gymnotidae</taxon>
        <taxon>Electrophorus</taxon>
    </lineage>
</organism>
<dbReference type="InterPro" id="IPR010394">
    <property type="entry name" value="5-nucleotidase"/>
</dbReference>
<dbReference type="GO" id="GO:0000166">
    <property type="term" value="F:nucleotide binding"/>
    <property type="evidence" value="ECO:0007669"/>
    <property type="project" value="InterPro"/>
</dbReference>
<dbReference type="GO" id="GO:0000287">
    <property type="term" value="F:magnesium ion binding"/>
    <property type="evidence" value="ECO:0007669"/>
    <property type="project" value="InterPro"/>
</dbReference>
<dbReference type="OMA" id="EKTHENR"/>
<dbReference type="STRING" id="8005.ENSEEEP00000012559"/>
<gene>
    <name evidence="1" type="primary">ERLIN1</name>
</gene>
<dbReference type="GO" id="GO:0005829">
    <property type="term" value="C:cytosol"/>
    <property type="evidence" value="ECO:0007669"/>
    <property type="project" value="TreeGrafter"/>
</dbReference>
<evidence type="ECO:0000313" key="2">
    <source>
        <dbReference type="Proteomes" id="UP000314983"/>
    </source>
</evidence>
<name>A0A4W4ENJ3_ELEEL</name>
<dbReference type="AlphaFoldDB" id="A0A4W4ENJ3"/>
<protein>
    <recommendedName>
        <fullName evidence="3">5'-nucleotidase, cytosolic IAb</fullName>
    </recommendedName>
</protein>
<keyword evidence="2" id="KW-1185">Reference proteome</keyword>
<evidence type="ECO:0000313" key="1">
    <source>
        <dbReference type="Ensembl" id="ENSEEEP00000012559.1"/>
    </source>
</evidence>
<dbReference type="PANTHER" id="PTHR31367:SF2">
    <property type="entry name" value="CYTOSOLIC 5'-NUCLEOTIDASE 1A"/>
    <property type="match status" value="1"/>
</dbReference>
<dbReference type="GO" id="GO:0008253">
    <property type="term" value="F:5'-nucleotidase activity"/>
    <property type="evidence" value="ECO:0007669"/>
    <property type="project" value="InterPro"/>
</dbReference>
<reference evidence="1" key="4">
    <citation type="submission" date="2025-08" db="UniProtKB">
        <authorList>
            <consortium name="Ensembl"/>
        </authorList>
    </citation>
    <scope>IDENTIFICATION</scope>
</reference>
<dbReference type="GO" id="GO:0009117">
    <property type="term" value="P:nucleotide metabolic process"/>
    <property type="evidence" value="ECO:0007669"/>
    <property type="project" value="InterPro"/>
</dbReference>
<dbReference type="Pfam" id="PF06189">
    <property type="entry name" value="5-nucleotidase"/>
    <property type="match status" value="1"/>
</dbReference>
<dbReference type="Proteomes" id="UP000314983">
    <property type="component" value="Chromosome 13"/>
</dbReference>
<dbReference type="GO" id="GO:0046085">
    <property type="term" value="P:adenosine metabolic process"/>
    <property type="evidence" value="ECO:0007669"/>
    <property type="project" value="TreeGrafter"/>
</dbReference>
<proteinExistence type="predicted"/>
<dbReference type="PANTHER" id="PTHR31367">
    <property type="entry name" value="CYTOSOLIC 5'-NUCLEOTIDASE 1 FAMILY MEMBER"/>
    <property type="match status" value="1"/>
</dbReference>